<dbReference type="GO" id="GO:0008961">
    <property type="term" value="F:phosphatidylglycerol-prolipoprotein diacylglyceryl transferase activity"/>
    <property type="evidence" value="ECO:0007669"/>
    <property type="project" value="UniProtKB-UniRule"/>
</dbReference>
<organism evidence="8 9">
    <name type="scientific">Candidatus Fimicola merdigallinarum</name>
    <dbReference type="NCBI Taxonomy" id="2840819"/>
    <lineage>
        <taxon>Bacteria</taxon>
        <taxon>Bacillati</taxon>
        <taxon>Bacillota</taxon>
        <taxon>Clostridia</taxon>
        <taxon>Lachnospirales</taxon>
        <taxon>Lachnospiraceae</taxon>
        <taxon>Lachnospiraceae incertae sedis</taxon>
        <taxon>Candidatus Fimicola</taxon>
    </lineage>
</organism>
<dbReference type="InterPro" id="IPR001640">
    <property type="entry name" value="Lgt"/>
</dbReference>
<feature type="transmembrane region" description="Helical" evidence="7">
    <location>
        <begin position="62"/>
        <end position="85"/>
    </location>
</feature>
<comment type="similarity">
    <text evidence="1 7">Belongs to the Lgt family.</text>
</comment>
<dbReference type="Proteomes" id="UP000823611">
    <property type="component" value="Unassembled WGS sequence"/>
</dbReference>
<evidence type="ECO:0000256" key="3">
    <source>
        <dbReference type="ARBA" id="ARBA00022679"/>
    </source>
</evidence>
<name>A0A9D9H298_9FIRM</name>
<dbReference type="NCBIfam" id="TIGR00544">
    <property type="entry name" value="lgt"/>
    <property type="match status" value="1"/>
</dbReference>
<keyword evidence="8" id="KW-0328">Glycosyltransferase</keyword>
<gene>
    <name evidence="7" type="primary">lgt</name>
    <name evidence="8" type="ORF">IAC55_00155</name>
</gene>
<keyword evidence="3 7" id="KW-0808">Transferase</keyword>
<feature type="transmembrane region" description="Helical" evidence="7">
    <location>
        <begin position="31"/>
        <end position="50"/>
    </location>
</feature>
<protein>
    <recommendedName>
        <fullName evidence="7">Phosphatidylglycerol--prolipoprotein diacylglyceryl transferase</fullName>
        <ecNumber evidence="7">2.5.1.145</ecNumber>
    </recommendedName>
</protein>
<dbReference type="HAMAP" id="MF_01147">
    <property type="entry name" value="Lgt"/>
    <property type="match status" value="1"/>
</dbReference>
<feature type="transmembrane region" description="Helical" evidence="7">
    <location>
        <begin position="263"/>
        <end position="280"/>
    </location>
</feature>
<dbReference type="AlphaFoldDB" id="A0A9D9H298"/>
<comment type="function">
    <text evidence="7">Catalyzes the transfer of the diacylglyceryl group from phosphatidylglycerol to the sulfhydryl group of the N-terminal cysteine of a prolipoprotein, the first step in the formation of mature lipoproteins.</text>
</comment>
<dbReference type="PROSITE" id="PS01311">
    <property type="entry name" value="LGT"/>
    <property type="match status" value="1"/>
</dbReference>
<reference evidence="8" key="2">
    <citation type="journal article" date="2021" name="PeerJ">
        <title>Extensive microbial diversity within the chicken gut microbiome revealed by metagenomics and culture.</title>
        <authorList>
            <person name="Gilroy R."/>
            <person name="Ravi A."/>
            <person name="Getino M."/>
            <person name="Pursley I."/>
            <person name="Horton D.L."/>
            <person name="Alikhan N.F."/>
            <person name="Baker D."/>
            <person name="Gharbi K."/>
            <person name="Hall N."/>
            <person name="Watson M."/>
            <person name="Adriaenssens E.M."/>
            <person name="Foster-Nyarko E."/>
            <person name="Jarju S."/>
            <person name="Secka A."/>
            <person name="Antonio M."/>
            <person name="Oren A."/>
            <person name="Chaudhuri R.R."/>
            <person name="La Ragione R."/>
            <person name="Hildebrand F."/>
            <person name="Pallen M.J."/>
        </authorList>
    </citation>
    <scope>NUCLEOTIDE SEQUENCE</scope>
    <source>
        <strain evidence="8">F6-4510</strain>
    </source>
</reference>
<keyword evidence="6 7" id="KW-0472">Membrane</keyword>
<keyword evidence="4 7" id="KW-0812">Transmembrane</keyword>
<feature type="binding site" evidence="7">
    <location>
        <position position="148"/>
    </location>
    <ligand>
        <name>a 1,2-diacyl-sn-glycero-3-phospho-(1'-sn-glycerol)</name>
        <dbReference type="ChEBI" id="CHEBI:64716"/>
    </ligand>
</feature>
<feature type="transmembrane region" description="Helical" evidence="7">
    <location>
        <begin position="129"/>
        <end position="147"/>
    </location>
</feature>
<evidence type="ECO:0000313" key="9">
    <source>
        <dbReference type="Proteomes" id="UP000823611"/>
    </source>
</evidence>
<dbReference type="PANTHER" id="PTHR30589">
    <property type="entry name" value="PROLIPOPROTEIN DIACYLGLYCERYL TRANSFERASE"/>
    <property type="match status" value="1"/>
</dbReference>
<dbReference type="PANTHER" id="PTHR30589:SF0">
    <property type="entry name" value="PHOSPHATIDYLGLYCEROL--PROLIPOPROTEIN DIACYLGLYCERYL TRANSFERASE"/>
    <property type="match status" value="1"/>
</dbReference>
<comment type="subcellular location">
    <subcellularLocation>
        <location evidence="7">Cell membrane</location>
        <topology evidence="7">Multi-pass membrane protein</topology>
    </subcellularLocation>
</comment>
<feature type="transmembrane region" description="Helical" evidence="7">
    <location>
        <begin position="105"/>
        <end position="122"/>
    </location>
</feature>
<evidence type="ECO:0000256" key="1">
    <source>
        <dbReference type="ARBA" id="ARBA00007150"/>
    </source>
</evidence>
<reference evidence="8" key="1">
    <citation type="submission" date="2020-10" db="EMBL/GenBank/DDBJ databases">
        <authorList>
            <person name="Gilroy R."/>
        </authorList>
    </citation>
    <scope>NUCLEOTIDE SEQUENCE</scope>
    <source>
        <strain evidence="8">F6-4510</strain>
    </source>
</reference>
<dbReference type="EC" id="2.5.1.145" evidence="7"/>
<evidence type="ECO:0000256" key="5">
    <source>
        <dbReference type="ARBA" id="ARBA00022989"/>
    </source>
</evidence>
<evidence type="ECO:0000256" key="2">
    <source>
        <dbReference type="ARBA" id="ARBA00022475"/>
    </source>
</evidence>
<feature type="transmembrane region" description="Helical" evidence="7">
    <location>
        <begin position="225"/>
        <end position="243"/>
    </location>
</feature>
<evidence type="ECO:0000256" key="7">
    <source>
        <dbReference type="HAMAP-Rule" id="MF_01147"/>
    </source>
</evidence>
<dbReference type="GO" id="GO:0005886">
    <property type="term" value="C:plasma membrane"/>
    <property type="evidence" value="ECO:0007669"/>
    <property type="project" value="UniProtKB-SubCell"/>
</dbReference>
<keyword evidence="5 7" id="KW-1133">Transmembrane helix</keyword>
<sequence length="291" mass="32984">MGEMPEIWFPNLGIKIKELNNVAFTVFGLNVYWYGVIIGLGIIISLALAVKEAKRTGQNPDNYMDFTMIAIVICVICARLYYVIFSWDYYSQHLNEIFATRNGGLAIYGGIIGGIATAIVYTKVKKLNFWLFADTTAPSLLLGQIIGRWGNFFNREAFGGYTDGLFAMRYMKEQVSNIPQSVLDNIINVNGVQYIQVQPTFLYESLWNLGVFVILMILKRRKKFDGEIFGFYLLGYGLGRVWIEGLRTDQLILGNTGIPVSQLLSAIIIIISIVILYIRYKKIGNLYKNDN</sequence>
<accession>A0A9D9H298</accession>
<comment type="pathway">
    <text evidence="7">Protein modification; lipoprotein biosynthesis (diacylglyceryl transfer).</text>
</comment>
<dbReference type="Pfam" id="PF01790">
    <property type="entry name" value="LGT"/>
    <property type="match status" value="1"/>
</dbReference>
<comment type="caution">
    <text evidence="8">The sequence shown here is derived from an EMBL/GenBank/DDBJ whole genome shotgun (WGS) entry which is preliminary data.</text>
</comment>
<evidence type="ECO:0000256" key="4">
    <source>
        <dbReference type="ARBA" id="ARBA00022692"/>
    </source>
</evidence>
<dbReference type="GO" id="GO:0042158">
    <property type="term" value="P:lipoprotein biosynthetic process"/>
    <property type="evidence" value="ECO:0007669"/>
    <property type="project" value="UniProtKB-UniRule"/>
</dbReference>
<keyword evidence="2 7" id="KW-1003">Cell membrane</keyword>
<dbReference type="EMBL" id="JADIMX010000004">
    <property type="protein sequence ID" value="MBO8433716.1"/>
    <property type="molecule type" value="Genomic_DNA"/>
</dbReference>
<evidence type="ECO:0000313" key="8">
    <source>
        <dbReference type="EMBL" id="MBO8433716.1"/>
    </source>
</evidence>
<comment type="catalytic activity">
    <reaction evidence="7">
        <text>L-cysteinyl-[prolipoprotein] + a 1,2-diacyl-sn-glycero-3-phospho-(1'-sn-glycerol) = an S-1,2-diacyl-sn-glyceryl-L-cysteinyl-[prolipoprotein] + sn-glycerol 1-phosphate + H(+)</text>
        <dbReference type="Rhea" id="RHEA:56712"/>
        <dbReference type="Rhea" id="RHEA-COMP:14679"/>
        <dbReference type="Rhea" id="RHEA-COMP:14680"/>
        <dbReference type="ChEBI" id="CHEBI:15378"/>
        <dbReference type="ChEBI" id="CHEBI:29950"/>
        <dbReference type="ChEBI" id="CHEBI:57685"/>
        <dbReference type="ChEBI" id="CHEBI:64716"/>
        <dbReference type="ChEBI" id="CHEBI:140658"/>
        <dbReference type="EC" id="2.5.1.145"/>
    </reaction>
</comment>
<proteinExistence type="inferred from homology"/>
<evidence type="ECO:0000256" key="6">
    <source>
        <dbReference type="ARBA" id="ARBA00023136"/>
    </source>
</evidence>